<keyword evidence="1" id="KW-0862">Zinc</keyword>
<feature type="domain" description="CCHC-type" evidence="3">
    <location>
        <begin position="192"/>
        <end position="207"/>
    </location>
</feature>
<name>A0AAE0CLY0_9ROSI</name>
<dbReference type="PROSITE" id="PS50158">
    <property type="entry name" value="ZF_CCHC"/>
    <property type="match status" value="1"/>
</dbReference>
<evidence type="ECO:0000313" key="5">
    <source>
        <dbReference type="Proteomes" id="UP001280121"/>
    </source>
</evidence>
<reference evidence="4" key="1">
    <citation type="journal article" date="2023" name="Plant J.">
        <title>Genome sequences and population genomics provide insights into the demographic history, inbreeding, and mutation load of two 'living fossil' tree species of Dipteronia.</title>
        <authorList>
            <person name="Feng Y."/>
            <person name="Comes H.P."/>
            <person name="Chen J."/>
            <person name="Zhu S."/>
            <person name="Lu R."/>
            <person name="Zhang X."/>
            <person name="Li P."/>
            <person name="Qiu J."/>
            <person name="Olsen K.M."/>
            <person name="Qiu Y."/>
        </authorList>
    </citation>
    <scope>NUCLEOTIDE SEQUENCE</scope>
    <source>
        <strain evidence="4">KIB01</strain>
    </source>
</reference>
<gene>
    <name evidence="4" type="ORF">Ddye_008475</name>
</gene>
<dbReference type="GO" id="GO:0003676">
    <property type="term" value="F:nucleic acid binding"/>
    <property type="evidence" value="ECO:0007669"/>
    <property type="project" value="InterPro"/>
</dbReference>
<keyword evidence="1" id="KW-0479">Metal-binding</keyword>
<sequence>MTTSTAECIKSCLKFARQLPMLTMEEFIRNMLQCWFHDRHRAAQSVSHQLTNAAHLVILKSVDKYNFMTINPVDWNIFSVKRSEKKWTIDLARKTYTCNKFQMDHLPCSHALFSARDRNMDFTSLCVDYYMRQTLIEAYSVPIIPVGHPSTRIVPFDIVEMVVLNPISRRQAGRPRAGRHISSLERITTHNCRRCGQPGHNFRRCSNPALINKGPSRVIPEEYSWLRSMKPGLMQHRGQKPTQGGYLLLPNIHYDILSLGVDYKHLPGGNTYHVNLVPRKASNRGTTTNRCKVLIGPLGPQHIPLHHSDLPASITRWGIGNGEWGMGNGEGEVDARSKQKGDGEVAARSEGVAVARPMGEVEGTAAARSMGEMKGVAAARSMGEVEGAAVFRSIWEVEVEMEGGYCSINGGGYCWINGGGGGDGCCSIDGGDGGDGSCMIDWRSNKTVVRVTGSVSPVRW</sequence>
<proteinExistence type="predicted"/>
<evidence type="ECO:0000313" key="4">
    <source>
        <dbReference type="EMBL" id="KAK2655423.1"/>
    </source>
</evidence>
<dbReference type="Proteomes" id="UP001280121">
    <property type="component" value="Unassembled WGS sequence"/>
</dbReference>
<feature type="region of interest" description="Disordered" evidence="2">
    <location>
        <begin position="328"/>
        <end position="347"/>
    </location>
</feature>
<evidence type="ECO:0000256" key="1">
    <source>
        <dbReference type="PROSITE-ProRule" id="PRU00047"/>
    </source>
</evidence>
<comment type="caution">
    <text evidence="4">The sequence shown here is derived from an EMBL/GenBank/DDBJ whole genome shotgun (WGS) entry which is preliminary data.</text>
</comment>
<dbReference type="AlphaFoldDB" id="A0AAE0CLY0"/>
<keyword evidence="1" id="KW-0863">Zinc-finger</keyword>
<dbReference type="InterPro" id="IPR001878">
    <property type="entry name" value="Znf_CCHC"/>
</dbReference>
<evidence type="ECO:0000256" key="2">
    <source>
        <dbReference type="SAM" id="MobiDB-lite"/>
    </source>
</evidence>
<keyword evidence="5" id="KW-1185">Reference proteome</keyword>
<accession>A0AAE0CLY0</accession>
<organism evidence="4 5">
    <name type="scientific">Dipteronia dyeriana</name>
    <dbReference type="NCBI Taxonomy" id="168575"/>
    <lineage>
        <taxon>Eukaryota</taxon>
        <taxon>Viridiplantae</taxon>
        <taxon>Streptophyta</taxon>
        <taxon>Embryophyta</taxon>
        <taxon>Tracheophyta</taxon>
        <taxon>Spermatophyta</taxon>
        <taxon>Magnoliopsida</taxon>
        <taxon>eudicotyledons</taxon>
        <taxon>Gunneridae</taxon>
        <taxon>Pentapetalae</taxon>
        <taxon>rosids</taxon>
        <taxon>malvids</taxon>
        <taxon>Sapindales</taxon>
        <taxon>Sapindaceae</taxon>
        <taxon>Hippocastanoideae</taxon>
        <taxon>Acereae</taxon>
        <taxon>Dipteronia</taxon>
    </lineage>
</organism>
<dbReference type="SMART" id="SM00575">
    <property type="entry name" value="ZnF_PMZ"/>
    <property type="match status" value="1"/>
</dbReference>
<evidence type="ECO:0000259" key="3">
    <source>
        <dbReference type="PROSITE" id="PS50158"/>
    </source>
</evidence>
<dbReference type="EMBL" id="JANJYI010000003">
    <property type="protein sequence ID" value="KAK2655423.1"/>
    <property type="molecule type" value="Genomic_DNA"/>
</dbReference>
<dbReference type="GO" id="GO:0008270">
    <property type="term" value="F:zinc ion binding"/>
    <property type="evidence" value="ECO:0007669"/>
    <property type="project" value="UniProtKB-KW"/>
</dbReference>
<feature type="compositionally biased region" description="Basic and acidic residues" evidence="2">
    <location>
        <begin position="333"/>
        <end position="347"/>
    </location>
</feature>
<dbReference type="InterPro" id="IPR006564">
    <property type="entry name" value="Znf_PMZ"/>
</dbReference>
<protein>
    <recommendedName>
        <fullName evidence="3">CCHC-type domain-containing protein</fullName>
    </recommendedName>
</protein>